<gene>
    <name evidence="1" type="ORF">D0T11_18705</name>
</gene>
<protein>
    <recommendedName>
        <fullName evidence="3">DUF1320 domain-containing protein</fullName>
    </recommendedName>
</protein>
<evidence type="ECO:0000313" key="1">
    <source>
        <dbReference type="EMBL" id="RIY06472.1"/>
    </source>
</evidence>
<evidence type="ECO:0000313" key="2">
    <source>
        <dbReference type="Proteomes" id="UP000284250"/>
    </source>
</evidence>
<organism evidence="1 2">
    <name type="scientific">Hymenobacter rubripertinctus</name>
    <dbReference type="NCBI Taxonomy" id="2029981"/>
    <lineage>
        <taxon>Bacteria</taxon>
        <taxon>Pseudomonadati</taxon>
        <taxon>Bacteroidota</taxon>
        <taxon>Cytophagia</taxon>
        <taxon>Cytophagales</taxon>
        <taxon>Hymenobacteraceae</taxon>
        <taxon>Hymenobacter</taxon>
    </lineage>
</organism>
<evidence type="ECO:0008006" key="3">
    <source>
        <dbReference type="Google" id="ProtNLM"/>
    </source>
</evidence>
<accession>A0A418QMV4</accession>
<proteinExistence type="predicted"/>
<reference evidence="1 2" key="2">
    <citation type="submission" date="2019-01" db="EMBL/GenBank/DDBJ databases">
        <title>Hymenobacter humicola sp. nov., isolated from soils in Antarctica.</title>
        <authorList>
            <person name="Sedlacek I."/>
            <person name="Holochova P."/>
            <person name="Kralova S."/>
            <person name="Pantucek R."/>
            <person name="Stankova E."/>
            <person name="Vrbovska V."/>
            <person name="Kristofova L."/>
            <person name="Svec P."/>
            <person name="Busse H.-J."/>
        </authorList>
    </citation>
    <scope>NUCLEOTIDE SEQUENCE [LARGE SCALE GENOMIC DNA]</scope>
    <source>
        <strain evidence="1 2">CCM 8852</strain>
    </source>
</reference>
<name>A0A418QMV4_9BACT</name>
<keyword evidence="2" id="KW-1185">Reference proteome</keyword>
<dbReference type="OrthoDB" id="881590at2"/>
<dbReference type="Proteomes" id="UP000284250">
    <property type="component" value="Unassembled WGS sequence"/>
</dbReference>
<dbReference type="EMBL" id="QYCN01000040">
    <property type="protein sequence ID" value="RIY06472.1"/>
    <property type="molecule type" value="Genomic_DNA"/>
</dbReference>
<dbReference type="RefSeq" id="WP_119657337.1">
    <property type="nucleotide sequence ID" value="NZ_JBHUOI010000081.1"/>
</dbReference>
<dbReference type="AlphaFoldDB" id="A0A418QMV4"/>
<comment type="caution">
    <text evidence="1">The sequence shown here is derived from an EMBL/GenBank/DDBJ whole genome shotgun (WGS) entry which is preliminary data.</text>
</comment>
<sequence length="215" mass="24563">MLYSFLTSDDLDVAIKDEQLYQLVRDDLTLIARAEAAAVSWMQDHLGQRFDLPNVFGGIGEWSAAHAYAPALPASVLIEGQSVVYLPTYDRNAVGRVTNYAWHAGFWYEALTPSIGVEPGNLEANLYWEDSWRERDPRDAKLVGYCVDIALFLLHKRVAPRKIPTFRIDMYNLAKEWLEQVRDGLLTPNLAQHIRPSESSDTIRWGSNYPVTHYY</sequence>
<reference evidence="1 2" key="1">
    <citation type="submission" date="2018-09" db="EMBL/GenBank/DDBJ databases">
        <authorList>
            <person name="Zeman M."/>
            <person name="Pardy F."/>
        </authorList>
    </citation>
    <scope>NUCLEOTIDE SEQUENCE [LARGE SCALE GENOMIC DNA]</scope>
    <source>
        <strain evidence="1 2">CCM 8852</strain>
    </source>
</reference>